<keyword evidence="2" id="KW-1003">Cell membrane</keyword>
<evidence type="ECO:0000256" key="2">
    <source>
        <dbReference type="ARBA" id="ARBA00022475"/>
    </source>
</evidence>
<dbReference type="Gene3D" id="3.30.1890.10">
    <property type="entry name" value="FepE-like"/>
    <property type="match status" value="1"/>
</dbReference>
<name>A0AAW7I6B7_9GAMM</name>
<comment type="subcellular location">
    <subcellularLocation>
        <location evidence="1">Cell membrane</location>
        <topology evidence="1">Multi-pass membrane protein</topology>
    </subcellularLocation>
</comment>
<evidence type="ECO:0000256" key="5">
    <source>
        <dbReference type="ARBA" id="ARBA00023136"/>
    </source>
</evidence>
<dbReference type="Pfam" id="PF02706">
    <property type="entry name" value="Wzz"/>
    <property type="match status" value="1"/>
</dbReference>
<protein>
    <submittedName>
        <fullName evidence="8">Wzz/FepE/Etk N-terminal domain-containing protein</fullName>
    </submittedName>
</protein>
<keyword evidence="4 6" id="KW-1133">Transmembrane helix</keyword>
<accession>A0AAW7I6B7</accession>
<evidence type="ECO:0000256" key="1">
    <source>
        <dbReference type="ARBA" id="ARBA00004651"/>
    </source>
</evidence>
<dbReference type="PANTHER" id="PTHR32309">
    <property type="entry name" value="TYROSINE-PROTEIN KINASE"/>
    <property type="match status" value="1"/>
</dbReference>
<feature type="domain" description="Polysaccharide chain length determinant N-terminal" evidence="7">
    <location>
        <begin position="20"/>
        <end position="120"/>
    </location>
</feature>
<dbReference type="InterPro" id="IPR003856">
    <property type="entry name" value="LPS_length_determ_N"/>
</dbReference>
<evidence type="ECO:0000313" key="9">
    <source>
        <dbReference type="Proteomes" id="UP001168216"/>
    </source>
</evidence>
<dbReference type="PANTHER" id="PTHR32309:SF13">
    <property type="entry name" value="FERRIC ENTEROBACTIN TRANSPORT PROTEIN FEPE"/>
    <property type="match status" value="1"/>
</dbReference>
<gene>
    <name evidence="8" type="ORF">OB959_18115</name>
</gene>
<evidence type="ECO:0000313" key="8">
    <source>
        <dbReference type="EMBL" id="MDM5141688.1"/>
    </source>
</evidence>
<dbReference type="GO" id="GO:0005886">
    <property type="term" value="C:plasma membrane"/>
    <property type="evidence" value="ECO:0007669"/>
    <property type="project" value="UniProtKB-SubCell"/>
</dbReference>
<feature type="transmembrane region" description="Helical" evidence="6">
    <location>
        <begin position="35"/>
        <end position="54"/>
    </location>
</feature>
<evidence type="ECO:0000256" key="3">
    <source>
        <dbReference type="ARBA" id="ARBA00022692"/>
    </source>
</evidence>
<feature type="transmembrane region" description="Helical" evidence="6">
    <location>
        <begin position="327"/>
        <end position="350"/>
    </location>
</feature>
<organism evidence="8 9">
    <name type="scientific">Aeromonas bestiarum</name>
    <dbReference type="NCBI Taxonomy" id="105751"/>
    <lineage>
        <taxon>Bacteria</taxon>
        <taxon>Pseudomonadati</taxon>
        <taxon>Pseudomonadota</taxon>
        <taxon>Gammaproteobacteria</taxon>
        <taxon>Aeromonadales</taxon>
        <taxon>Aeromonadaceae</taxon>
        <taxon>Aeromonas</taxon>
    </lineage>
</organism>
<keyword evidence="3 6" id="KW-0812">Transmembrane</keyword>
<dbReference type="Proteomes" id="UP001168216">
    <property type="component" value="Unassembled WGS sequence"/>
</dbReference>
<dbReference type="Gene3D" id="1.10.287.210">
    <property type="match status" value="1"/>
</dbReference>
<evidence type="ECO:0000259" key="7">
    <source>
        <dbReference type="Pfam" id="PF02706"/>
    </source>
</evidence>
<dbReference type="GO" id="GO:0004713">
    <property type="term" value="F:protein tyrosine kinase activity"/>
    <property type="evidence" value="ECO:0007669"/>
    <property type="project" value="TreeGrafter"/>
</dbReference>
<evidence type="ECO:0000256" key="4">
    <source>
        <dbReference type="ARBA" id="ARBA00022989"/>
    </source>
</evidence>
<dbReference type="AlphaFoldDB" id="A0AAW7I6B7"/>
<sequence length="356" mass="40296">MEDKTSNIPAWLERENNHHDIDLRELILIFWQNKLLIFLISIGFALIGGIYSFLAPQVWVSEAEITQPSLKEIEPLEFDISQLINAKIPAENLSDLSRKRIYSDFVNSFNSPDNKRQFFIESGYLDAEAKIRGVTDERGKLFLLNSIMGKISAKVQGKSNDNITLSFSENNASEAKAHLVNYISFIHRRELNSKLKEIRSIYDNRVEILQAQYESMRKDTLKQLQDDILRTEYSLRISRAAGIDNPVENLNVRDGFAIELGSRALAEKLQILKEIGSPDILNPALSGLRLELTTLTALKLKSQPFQSFSYVSSPDEPLFRDSPKRSLIVVLAALLGGGLGIGIVLTRYAFRRPEQV</sequence>
<dbReference type="RefSeq" id="WP_290022687.1">
    <property type="nucleotide sequence ID" value="NZ_JAOPLV010000010.1"/>
</dbReference>
<dbReference type="SUPFAM" id="SSF160355">
    <property type="entry name" value="Bacterial polysaccharide co-polymerase-like"/>
    <property type="match status" value="1"/>
</dbReference>
<reference evidence="8" key="1">
    <citation type="submission" date="2023-08" db="EMBL/GenBank/DDBJ databases">
        <title>WGS of Aeromonas isolates.</title>
        <authorList>
            <person name="Lee H."/>
        </authorList>
    </citation>
    <scope>NUCLEOTIDE SEQUENCE</scope>
    <source>
        <strain evidence="8">SL22</strain>
    </source>
</reference>
<dbReference type="EMBL" id="JAOPLV010000010">
    <property type="protein sequence ID" value="MDM5141688.1"/>
    <property type="molecule type" value="Genomic_DNA"/>
</dbReference>
<comment type="caution">
    <text evidence="8">The sequence shown here is derived from an EMBL/GenBank/DDBJ whole genome shotgun (WGS) entry which is preliminary data.</text>
</comment>
<proteinExistence type="predicted"/>
<keyword evidence="5 6" id="KW-0472">Membrane</keyword>
<evidence type="ECO:0000256" key="6">
    <source>
        <dbReference type="SAM" id="Phobius"/>
    </source>
</evidence>
<dbReference type="InterPro" id="IPR050445">
    <property type="entry name" value="Bact_polysacc_biosynth/exp"/>
</dbReference>